<dbReference type="Pfam" id="PF01351">
    <property type="entry name" value="RNase_HII"/>
    <property type="match status" value="1"/>
</dbReference>
<evidence type="ECO:0000256" key="3">
    <source>
        <dbReference type="ARBA" id="ARBA00004065"/>
    </source>
</evidence>
<evidence type="ECO:0000256" key="5">
    <source>
        <dbReference type="ARBA" id="ARBA00007383"/>
    </source>
</evidence>
<evidence type="ECO:0000256" key="8">
    <source>
        <dbReference type="ARBA" id="ARBA00022490"/>
    </source>
</evidence>
<dbReference type="GO" id="GO:0043137">
    <property type="term" value="P:DNA replication, removal of RNA primer"/>
    <property type="evidence" value="ECO:0007669"/>
    <property type="project" value="TreeGrafter"/>
</dbReference>
<keyword evidence="13 14" id="KW-0464">Manganese</keyword>
<dbReference type="SUPFAM" id="SSF53098">
    <property type="entry name" value="Ribonuclease H-like"/>
    <property type="match status" value="1"/>
</dbReference>
<comment type="catalytic activity">
    <reaction evidence="1 14 15 16">
        <text>Endonucleolytic cleavage to 5'-phosphomonoester.</text>
        <dbReference type="EC" id="3.1.26.4"/>
    </reaction>
</comment>
<evidence type="ECO:0000256" key="13">
    <source>
        <dbReference type="ARBA" id="ARBA00023211"/>
    </source>
</evidence>
<keyword evidence="12 14" id="KW-0378">Hydrolase</keyword>
<dbReference type="GO" id="GO:0005737">
    <property type="term" value="C:cytoplasm"/>
    <property type="evidence" value="ECO:0007669"/>
    <property type="project" value="UniProtKB-SubCell"/>
</dbReference>
<feature type="binding site" evidence="14 15">
    <location>
        <position position="16"/>
    </location>
    <ligand>
        <name>a divalent metal cation</name>
        <dbReference type="ChEBI" id="CHEBI:60240"/>
    </ligand>
</feature>
<dbReference type="Gene3D" id="3.30.420.10">
    <property type="entry name" value="Ribonuclease H-like superfamily/Ribonuclease H"/>
    <property type="match status" value="1"/>
</dbReference>
<comment type="subcellular location">
    <subcellularLocation>
        <location evidence="4 14">Cytoplasm</location>
    </subcellularLocation>
</comment>
<feature type="domain" description="RNase H type-2" evidence="17">
    <location>
        <begin position="10"/>
        <end position="200"/>
    </location>
</feature>
<evidence type="ECO:0000256" key="14">
    <source>
        <dbReference type="HAMAP-Rule" id="MF_00052"/>
    </source>
</evidence>
<keyword evidence="11 14" id="KW-0255">Endonuclease</keyword>
<dbReference type="NCBIfam" id="NF000595">
    <property type="entry name" value="PRK00015.1-3"/>
    <property type="match status" value="1"/>
</dbReference>
<keyword evidence="8 14" id="KW-0963">Cytoplasm</keyword>
<dbReference type="PROSITE" id="PS51975">
    <property type="entry name" value="RNASE_H_2"/>
    <property type="match status" value="1"/>
</dbReference>
<dbReference type="RefSeq" id="WP_104709737.1">
    <property type="nucleotide sequence ID" value="NZ_PTRA01000001.1"/>
</dbReference>
<feature type="binding site" evidence="14 15">
    <location>
        <position position="108"/>
    </location>
    <ligand>
        <name>a divalent metal cation</name>
        <dbReference type="ChEBI" id="CHEBI:60240"/>
    </ligand>
</feature>
<evidence type="ECO:0000256" key="12">
    <source>
        <dbReference type="ARBA" id="ARBA00022801"/>
    </source>
</evidence>
<evidence type="ECO:0000256" key="4">
    <source>
        <dbReference type="ARBA" id="ARBA00004496"/>
    </source>
</evidence>
<dbReference type="InterPro" id="IPR001352">
    <property type="entry name" value="RNase_HII/HIII"/>
</dbReference>
<evidence type="ECO:0000256" key="2">
    <source>
        <dbReference type="ARBA" id="ARBA00001946"/>
    </source>
</evidence>
<keyword evidence="9 14" id="KW-0540">Nuclease</keyword>
<reference evidence="19" key="1">
    <citation type="submission" date="2018-02" db="EMBL/GenBank/DDBJ databases">
        <title>Genome sequencing of Solimonas sp. HR-BB.</title>
        <authorList>
            <person name="Lee Y."/>
            <person name="Jeon C.O."/>
        </authorList>
    </citation>
    <scope>NUCLEOTIDE SEQUENCE [LARGE SCALE GENOMIC DNA]</scope>
    <source>
        <strain evidence="19">HR-U</strain>
    </source>
</reference>
<comment type="caution">
    <text evidence="18">The sequence shown here is derived from an EMBL/GenBank/DDBJ whole genome shotgun (WGS) entry which is preliminary data.</text>
</comment>
<evidence type="ECO:0000256" key="10">
    <source>
        <dbReference type="ARBA" id="ARBA00022723"/>
    </source>
</evidence>
<accession>A0A2S7ILM7</accession>
<dbReference type="GO" id="GO:0006298">
    <property type="term" value="P:mismatch repair"/>
    <property type="evidence" value="ECO:0007669"/>
    <property type="project" value="TreeGrafter"/>
</dbReference>
<name>A0A2S7ILM7_9BACT</name>
<keyword evidence="10 14" id="KW-0479">Metal-binding</keyword>
<dbReference type="GO" id="GO:0004523">
    <property type="term" value="F:RNA-DNA hybrid ribonuclease activity"/>
    <property type="evidence" value="ECO:0007669"/>
    <property type="project" value="UniProtKB-UniRule"/>
</dbReference>
<sequence length="216" mass="24448">MLKQFYHWQSIEAGLDEVGRGCLAGPVVAAAVILPKDYTNPLLNDSKQLSRLERQKLRVEIEREAVSWKIAEASTEEIDRINIAKASFLAMHRAVEQLTVQPEHLLVDGNRFVPYPMIPHTCIIKGDSLYASIAAASILAKTYRDELMEQLAWDYPMYGWEQNVGYPTPKHCRALLEYGTTPWHRKTFGPVKNVLKSDELTSQKSTDLVDLSLGYS</sequence>
<dbReference type="GO" id="GO:0032299">
    <property type="term" value="C:ribonuclease H2 complex"/>
    <property type="evidence" value="ECO:0007669"/>
    <property type="project" value="TreeGrafter"/>
</dbReference>
<dbReference type="GO" id="GO:0030145">
    <property type="term" value="F:manganese ion binding"/>
    <property type="evidence" value="ECO:0007669"/>
    <property type="project" value="UniProtKB-UniRule"/>
</dbReference>
<evidence type="ECO:0000256" key="7">
    <source>
        <dbReference type="ARBA" id="ARBA00019179"/>
    </source>
</evidence>
<dbReference type="AlphaFoldDB" id="A0A2S7ILM7"/>
<dbReference type="OrthoDB" id="9803420at2"/>
<dbReference type="CDD" id="cd07182">
    <property type="entry name" value="RNase_HII_bacteria_HII_like"/>
    <property type="match status" value="1"/>
</dbReference>
<dbReference type="GO" id="GO:0003723">
    <property type="term" value="F:RNA binding"/>
    <property type="evidence" value="ECO:0007669"/>
    <property type="project" value="UniProtKB-UniRule"/>
</dbReference>
<evidence type="ECO:0000256" key="11">
    <source>
        <dbReference type="ARBA" id="ARBA00022759"/>
    </source>
</evidence>
<dbReference type="NCBIfam" id="NF000594">
    <property type="entry name" value="PRK00015.1-1"/>
    <property type="match status" value="1"/>
</dbReference>
<dbReference type="EMBL" id="PTRA01000001">
    <property type="protein sequence ID" value="PQA58528.1"/>
    <property type="molecule type" value="Genomic_DNA"/>
</dbReference>
<comment type="cofactor">
    <cofactor evidence="2">
        <name>Mg(2+)</name>
        <dbReference type="ChEBI" id="CHEBI:18420"/>
    </cofactor>
</comment>
<dbReference type="HAMAP" id="MF_00052_B">
    <property type="entry name" value="RNase_HII_B"/>
    <property type="match status" value="1"/>
</dbReference>
<comment type="cofactor">
    <cofactor evidence="14 15">
        <name>Mn(2+)</name>
        <dbReference type="ChEBI" id="CHEBI:29035"/>
    </cofactor>
    <cofactor evidence="14 15">
        <name>Mg(2+)</name>
        <dbReference type="ChEBI" id="CHEBI:18420"/>
    </cofactor>
    <text evidence="14 15">Manganese or magnesium. Binds 1 divalent metal ion per monomer in the absence of substrate. May bind a second metal ion after substrate binding.</text>
</comment>
<evidence type="ECO:0000256" key="6">
    <source>
        <dbReference type="ARBA" id="ARBA00012180"/>
    </source>
</evidence>
<feature type="binding site" evidence="14 15">
    <location>
        <position position="17"/>
    </location>
    <ligand>
        <name>a divalent metal cation</name>
        <dbReference type="ChEBI" id="CHEBI:60240"/>
    </ligand>
</feature>
<dbReference type="PANTHER" id="PTHR10954:SF18">
    <property type="entry name" value="RIBONUCLEASE HII"/>
    <property type="match status" value="1"/>
</dbReference>
<evidence type="ECO:0000256" key="15">
    <source>
        <dbReference type="PROSITE-ProRule" id="PRU01319"/>
    </source>
</evidence>
<gene>
    <name evidence="14" type="primary">rnhB</name>
    <name evidence="18" type="ORF">C5O19_02330</name>
</gene>
<dbReference type="InterPro" id="IPR012337">
    <property type="entry name" value="RNaseH-like_sf"/>
</dbReference>
<evidence type="ECO:0000256" key="9">
    <source>
        <dbReference type="ARBA" id="ARBA00022722"/>
    </source>
</evidence>
<comment type="function">
    <text evidence="3 14 16">Endonuclease that specifically degrades the RNA of RNA-DNA hybrids.</text>
</comment>
<evidence type="ECO:0000259" key="17">
    <source>
        <dbReference type="PROSITE" id="PS51975"/>
    </source>
</evidence>
<dbReference type="PANTHER" id="PTHR10954">
    <property type="entry name" value="RIBONUCLEASE H2 SUBUNIT A"/>
    <property type="match status" value="1"/>
</dbReference>
<dbReference type="InterPro" id="IPR022898">
    <property type="entry name" value="RNase_HII"/>
</dbReference>
<dbReference type="InterPro" id="IPR024567">
    <property type="entry name" value="RNase_HII/HIII_dom"/>
</dbReference>
<organism evidence="18 19">
    <name type="scientific">Siphonobacter curvatus</name>
    <dbReference type="NCBI Taxonomy" id="2094562"/>
    <lineage>
        <taxon>Bacteria</taxon>
        <taxon>Pseudomonadati</taxon>
        <taxon>Bacteroidota</taxon>
        <taxon>Cytophagia</taxon>
        <taxon>Cytophagales</taxon>
        <taxon>Cytophagaceae</taxon>
        <taxon>Siphonobacter</taxon>
    </lineage>
</organism>
<comment type="similarity">
    <text evidence="5 14 16">Belongs to the RNase HII family.</text>
</comment>
<evidence type="ECO:0000313" key="18">
    <source>
        <dbReference type="EMBL" id="PQA58528.1"/>
    </source>
</evidence>
<keyword evidence="19" id="KW-1185">Reference proteome</keyword>
<evidence type="ECO:0000256" key="1">
    <source>
        <dbReference type="ARBA" id="ARBA00000077"/>
    </source>
</evidence>
<dbReference type="InterPro" id="IPR036397">
    <property type="entry name" value="RNaseH_sf"/>
</dbReference>
<protein>
    <recommendedName>
        <fullName evidence="7 14">Ribonuclease HII</fullName>
        <shortName evidence="14">RNase HII</shortName>
        <ecNumber evidence="6 14">3.1.26.4</ecNumber>
    </recommendedName>
</protein>
<dbReference type="EC" id="3.1.26.4" evidence="6 14"/>
<evidence type="ECO:0000256" key="16">
    <source>
        <dbReference type="RuleBase" id="RU003515"/>
    </source>
</evidence>
<proteinExistence type="inferred from homology"/>
<evidence type="ECO:0000313" key="19">
    <source>
        <dbReference type="Proteomes" id="UP000239590"/>
    </source>
</evidence>
<dbReference type="Proteomes" id="UP000239590">
    <property type="component" value="Unassembled WGS sequence"/>
</dbReference>